<evidence type="ECO:0000256" key="3">
    <source>
        <dbReference type="ARBA" id="ARBA00022801"/>
    </source>
</evidence>
<sequence>MSDILLNLDFSCAGGFGGTESEPHASSKHERFMRSRRYLERKGCLNKKQIPKHRQPRDRDWGRPRDRDWGRDRGKDWGRDRPRDNDRGKNWGRDRPSGRGKDWGRDRNRPPLSQSPPPTTASPAFQPPGAQLLSEFQSGLPRPGQPFKCVAVDCEMVGTGPMGKRSELARCSIVGYDGDVIYDQYILPVNRVTDYRSRWSGIRPHHLRQATPFQVAKKQIMKLLQGKVVVGHAIHNDFKALEYFHPPALTRDTSRIPLLLNARAGLPAAATPSLKNLTRAILSRDIQVGRKGHSSVEDARATMELYKTVEVQWESTLARKSSTTQDGGGV</sequence>
<dbReference type="GO" id="GO:0005730">
    <property type="term" value="C:nucleolus"/>
    <property type="evidence" value="ECO:0007669"/>
    <property type="project" value="UniProtKB-ARBA"/>
</dbReference>
<dbReference type="SMART" id="SM00479">
    <property type="entry name" value="EXOIII"/>
    <property type="match status" value="1"/>
</dbReference>
<dbReference type="Pfam" id="PF00929">
    <property type="entry name" value="RNase_T"/>
    <property type="match status" value="1"/>
</dbReference>
<keyword evidence="3" id="KW-0378">Hydrolase</keyword>
<dbReference type="SUPFAM" id="SSF53098">
    <property type="entry name" value="Ribonuclease H-like"/>
    <property type="match status" value="1"/>
</dbReference>
<dbReference type="Proteomes" id="UP000736164">
    <property type="component" value="Unassembled WGS sequence"/>
</dbReference>
<dbReference type="PANTHER" id="PTHR12801:SF78">
    <property type="entry name" value="INTERFERON-STIMULATED 20 KDA EXONUCLEASE-LIKE 2"/>
    <property type="match status" value="1"/>
</dbReference>
<evidence type="ECO:0000256" key="5">
    <source>
        <dbReference type="ARBA" id="ARBA00023242"/>
    </source>
</evidence>
<dbReference type="AlphaFoldDB" id="A0A8J7TH09"/>
<dbReference type="FunFam" id="3.30.420.10:FF:000007">
    <property type="entry name" value="Interferon-stimulated exonuclease gene 20"/>
    <property type="match status" value="1"/>
</dbReference>
<dbReference type="PANTHER" id="PTHR12801">
    <property type="entry name" value="RNA EXONUCLEASE REXO1 / RECO3 FAMILY MEMBER-RELATED"/>
    <property type="match status" value="1"/>
</dbReference>
<feature type="region of interest" description="Disordered" evidence="6">
    <location>
        <begin position="14"/>
        <end position="129"/>
    </location>
</feature>
<dbReference type="GO" id="GO:0000175">
    <property type="term" value="F:3'-5'-RNA exonuclease activity"/>
    <property type="evidence" value="ECO:0007669"/>
    <property type="project" value="InterPro"/>
</dbReference>
<keyword evidence="9" id="KW-1185">Reference proteome</keyword>
<evidence type="ECO:0000256" key="6">
    <source>
        <dbReference type="SAM" id="MobiDB-lite"/>
    </source>
</evidence>
<feature type="compositionally biased region" description="Basic and acidic residues" evidence="6">
    <location>
        <begin position="21"/>
        <end position="43"/>
    </location>
</feature>
<dbReference type="InterPro" id="IPR047021">
    <property type="entry name" value="REXO1/3/4-like"/>
</dbReference>
<name>A0A8J7TH09_ATRSP</name>
<evidence type="ECO:0000256" key="4">
    <source>
        <dbReference type="ARBA" id="ARBA00022839"/>
    </source>
</evidence>
<organism evidence="8 9">
    <name type="scientific">Atractosteus spatula</name>
    <name type="common">Alligator gar</name>
    <name type="synonym">Lepisosteus spatula</name>
    <dbReference type="NCBI Taxonomy" id="7917"/>
    <lineage>
        <taxon>Eukaryota</taxon>
        <taxon>Metazoa</taxon>
        <taxon>Chordata</taxon>
        <taxon>Craniata</taxon>
        <taxon>Vertebrata</taxon>
        <taxon>Euteleostomi</taxon>
        <taxon>Actinopterygii</taxon>
        <taxon>Neopterygii</taxon>
        <taxon>Holostei</taxon>
        <taxon>Semionotiformes</taxon>
        <taxon>Lepisosteidae</taxon>
        <taxon>Atractosteus</taxon>
    </lineage>
</organism>
<comment type="subcellular location">
    <subcellularLocation>
        <location evidence="1">Nucleus</location>
    </subcellularLocation>
</comment>
<accession>A0A8J7TH09</accession>
<proteinExistence type="predicted"/>
<dbReference type="InterPro" id="IPR013520">
    <property type="entry name" value="Ribonucl_H"/>
</dbReference>
<evidence type="ECO:0000256" key="2">
    <source>
        <dbReference type="ARBA" id="ARBA00022722"/>
    </source>
</evidence>
<reference evidence="8" key="1">
    <citation type="journal article" date="2021" name="Cell">
        <title>Tracing the genetic footprints of vertebrate landing in non-teleost ray-finned fishes.</title>
        <authorList>
            <person name="Bi X."/>
            <person name="Wang K."/>
            <person name="Yang L."/>
            <person name="Pan H."/>
            <person name="Jiang H."/>
            <person name="Wei Q."/>
            <person name="Fang M."/>
            <person name="Yu H."/>
            <person name="Zhu C."/>
            <person name="Cai Y."/>
            <person name="He Y."/>
            <person name="Gan X."/>
            <person name="Zeng H."/>
            <person name="Yu D."/>
            <person name="Zhu Y."/>
            <person name="Jiang H."/>
            <person name="Qiu Q."/>
            <person name="Yang H."/>
            <person name="Zhang Y.E."/>
            <person name="Wang W."/>
            <person name="Zhu M."/>
            <person name="He S."/>
            <person name="Zhang G."/>
        </authorList>
    </citation>
    <scope>NUCLEOTIDE SEQUENCE</scope>
    <source>
        <strain evidence="8">Allg_001</strain>
    </source>
</reference>
<evidence type="ECO:0000313" key="9">
    <source>
        <dbReference type="Proteomes" id="UP000736164"/>
    </source>
</evidence>
<feature type="compositionally biased region" description="Basic and acidic residues" evidence="6">
    <location>
        <begin position="57"/>
        <end position="109"/>
    </location>
</feature>
<dbReference type="InterPro" id="IPR012337">
    <property type="entry name" value="RNaseH-like_sf"/>
</dbReference>
<evidence type="ECO:0000256" key="1">
    <source>
        <dbReference type="ARBA" id="ARBA00004123"/>
    </source>
</evidence>
<evidence type="ECO:0000259" key="7">
    <source>
        <dbReference type="SMART" id="SM00479"/>
    </source>
</evidence>
<keyword evidence="4" id="KW-0269">Exonuclease</keyword>
<gene>
    <name evidence="8" type="primary">Isg20l2</name>
    <name evidence="8" type="ORF">GTO95_0005454</name>
</gene>
<dbReference type="EMBL" id="JAAWVO010064906">
    <property type="protein sequence ID" value="MBN3323362.1"/>
    <property type="molecule type" value="Genomic_DNA"/>
</dbReference>
<evidence type="ECO:0000313" key="8">
    <source>
        <dbReference type="EMBL" id="MBN3323362.1"/>
    </source>
</evidence>
<dbReference type="InterPro" id="IPR036397">
    <property type="entry name" value="RNaseH_sf"/>
</dbReference>
<comment type="caution">
    <text evidence="8">The sequence shown here is derived from an EMBL/GenBank/DDBJ whole genome shotgun (WGS) entry which is preliminary data.</text>
</comment>
<keyword evidence="2" id="KW-0540">Nuclease</keyword>
<feature type="domain" description="Exonuclease" evidence="7">
    <location>
        <begin position="148"/>
        <end position="315"/>
    </location>
</feature>
<protein>
    <submittedName>
        <fullName evidence="8">I20L2 protein</fullName>
    </submittedName>
</protein>
<keyword evidence="5" id="KW-0539">Nucleus</keyword>
<dbReference type="CDD" id="cd06149">
    <property type="entry name" value="ISG20"/>
    <property type="match status" value="1"/>
</dbReference>
<dbReference type="Gene3D" id="3.30.420.10">
    <property type="entry name" value="Ribonuclease H-like superfamily/Ribonuclease H"/>
    <property type="match status" value="1"/>
</dbReference>
<dbReference type="GO" id="GO:0003676">
    <property type="term" value="F:nucleic acid binding"/>
    <property type="evidence" value="ECO:0007669"/>
    <property type="project" value="InterPro"/>
</dbReference>
<dbReference type="InterPro" id="IPR037433">
    <property type="entry name" value="ISG20_DEDDh"/>
</dbReference>
<feature type="non-terminal residue" evidence="8">
    <location>
        <position position="330"/>
    </location>
</feature>
<feature type="non-terminal residue" evidence="8">
    <location>
        <position position="1"/>
    </location>
</feature>